<feature type="transmembrane region" description="Helical" evidence="5">
    <location>
        <begin position="35"/>
        <end position="63"/>
    </location>
</feature>
<dbReference type="HOGENOM" id="CLU_005170_0_1_2"/>
<feature type="transmembrane region" description="Helical" evidence="5">
    <location>
        <begin position="274"/>
        <end position="292"/>
    </location>
</feature>
<feature type="transmembrane region" description="Helical" evidence="5">
    <location>
        <begin position="206"/>
        <end position="230"/>
    </location>
</feature>
<dbReference type="AlphaFoldDB" id="B5IDH0"/>
<evidence type="ECO:0000256" key="1">
    <source>
        <dbReference type="ARBA" id="ARBA00004141"/>
    </source>
</evidence>
<dbReference type="STRING" id="439481.Aboo_0235"/>
<dbReference type="eggNOG" id="arCOG00238">
    <property type="taxonomic scope" value="Archaea"/>
</dbReference>
<keyword evidence="4 5" id="KW-0472">Membrane</keyword>
<keyword evidence="3 5" id="KW-1133">Transmembrane helix</keyword>
<feature type="transmembrane region" description="Helical" evidence="5">
    <location>
        <begin position="325"/>
        <end position="348"/>
    </location>
</feature>
<dbReference type="GO" id="GO:0005886">
    <property type="term" value="C:plasma membrane"/>
    <property type="evidence" value="ECO:0007669"/>
    <property type="project" value="TreeGrafter"/>
</dbReference>
<keyword evidence="7" id="KW-1185">Reference proteome</keyword>
<dbReference type="PANTHER" id="PTHR10283">
    <property type="entry name" value="SOLUTE CARRIER FAMILY 13 MEMBER"/>
    <property type="match status" value="1"/>
</dbReference>
<proteinExistence type="predicted"/>
<sequence length="446" mass="47749">MNDRKTIYLATAFLILLIFYFLPQPTGLSYEGKMMLGILVFGAFLFISEALPLGMSGLLVMVIPPILGIFSPQVVFGFFGNEAVFFLIGAFMLAAGVQKSGLHKRIATYMLKAFGKSSKLYILGILVLAASLSFIISEHAVVALLLPIIGISLLNVEKGSNMGKAGMIALTYGATAGSVATLMGGARNPYTVAYLAENYGIHLSFLNWLIMALPVTLIMIPILWTLIITIHTPEKFIVPNMEMPGKIDSKEWIVIGILTFTFIILLTIHSWGIAVAVIIGAALLFVFGILSWKDIEKSMPWGIILLYGGAMTLGKGLQVTGASEWLASSIVGIIGTNPYLILLILLVITVLMTELMSHAAAVALMLPIATGMASVTGMSVLVVSMAIALAGGFGYALLMGTPGNIMTYSTGYFKHKDIMKTGVLADMIGIGVVFFMATVLWPLMGV</sequence>
<feature type="transmembrane region" description="Helical" evidence="5">
    <location>
        <begin position="381"/>
        <end position="401"/>
    </location>
</feature>
<dbReference type="InterPro" id="IPR001898">
    <property type="entry name" value="SLC13A/DASS"/>
</dbReference>
<evidence type="ECO:0000313" key="6">
    <source>
        <dbReference type="EMBL" id="ADD08047.1"/>
    </source>
</evidence>
<dbReference type="GO" id="GO:1905039">
    <property type="term" value="P:carboxylic acid transmembrane transport"/>
    <property type="evidence" value="ECO:0007669"/>
    <property type="project" value="UniProtKB-ARBA"/>
</dbReference>
<keyword evidence="2 5" id="KW-0812">Transmembrane</keyword>
<feature type="transmembrane region" description="Helical" evidence="5">
    <location>
        <begin position="75"/>
        <end position="97"/>
    </location>
</feature>
<evidence type="ECO:0000313" key="7">
    <source>
        <dbReference type="Proteomes" id="UP000001400"/>
    </source>
</evidence>
<feature type="transmembrane region" description="Helical" evidence="5">
    <location>
        <begin position="6"/>
        <end position="23"/>
    </location>
</feature>
<dbReference type="OrthoDB" id="19068at2157"/>
<dbReference type="EMBL" id="CP001941">
    <property type="protein sequence ID" value="ADD08047.1"/>
    <property type="molecule type" value="Genomic_DNA"/>
</dbReference>
<dbReference type="NCBIfam" id="TIGR00785">
    <property type="entry name" value="dass"/>
    <property type="match status" value="1"/>
</dbReference>
<feature type="transmembrane region" description="Helical" evidence="5">
    <location>
        <begin position="168"/>
        <end position="186"/>
    </location>
</feature>
<dbReference type="RefSeq" id="WP_008084336.1">
    <property type="nucleotide sequence ID" value="NC_013926.1"/>
</dbReference>
<dbReference type="Pfam" id="PF00939">
    <property type="entry name" value="Na_sulph_symp"/>
    <property type="match status" value="1"/>
</dbReference>
<gene>
    <name evidence="6" type="ordered locus">Aboo_0235</name>
</gene>
<reference evidence="6" key="1">
    <citation type="submission" date="2010-02" db="EMBL/GenBank/DDBJ databases">
        <title>Complete sequence of Aciduliprofundum boonei T469.</title>
        <authorList>
            <consortium name="US DOE Joint Genome Institute"/>
            <person name="Lucas S."/>
            <person name="Copeland A."/>
            <person name="Lapidus A."/>
            <person name="Cheng J.-F."/>
            <person name="Bruce D."/>
            <person name="Goodwin L."/>
            <person name="Pitluck S."/>
            <person name="Saunders E."/>
            <person name="Detter J.C."/>
            <person name="Han C."/>
            <person name="Tapia R."/>
            <person name="Land M."/>
            <person name="Hauser L."/>
            <person name="Kyrpides N."/>
            <person name="Mikhailova N."/>
            <person name="Flores G."/>
            <person name="Reysenbach A.-L."/>
            <person name="Woyke T."/>
        </authorList>
    </citation>
    <scope>NUCLEOTIDE SEQUENCE</scope>
    <source>
        <strain evidence="6">T469</strain>
    </source>
</reference>
<evidence type="ECO:0000256" key="2">
    <source>
        <dbReference type="ARBA" id="ARBA00022692"/>
    </source>
</evidence>
<organism evidence="6 7">
    <name type="scientific">Aciduliprofundum boonei (strain DSM 19572 / T469)</name>
    <dbReference type="NCBI Taxonomy" id="439481"/>
    <lineage>
        <taxon>Archaea</taxon>
        <taxon>Methanobacteriati</taxon>
        <taxon>Thermoplasmatota</taxon>
        <taxon>DHVE2 group</taxon>
        <taxon>Candidatus Aciduliprofundum</taxon>
    </lineage>
</organism>
<feature type="transmembrane region" description="Helical" evidence="5">
    <location>
        <begin position="251"/>
        <end position="268"/>
    </location>
</feature>
<dbReference type="Proteomes" id="UP000001400">
    <property type="component" value="Chromosome"/>
</dbReference>
<dbReference type="PANTHER" id="PTHR10283:SF82">
    <property type="entry name" value="SOLUTE CARRIER FAMILY 13 MEMBER 2"/>
    <property type="match status" value="1"/>
</dbReference>
<feature type="transmembrane region" description="Helical" evidence="5">
    <location>
        <begin position="422"/>
        <end position="444"/>
    </location>
</feature>
<accession>B5IDH0</accession>
<feature type="transmembrane region" description="Helical" evidence="5">
    <location>
        <begin position="299"/>
        <end position="319"/>
    </location>
</feature>
<dbReference type="GO" id="GO:0008514">
    <property type="term" value="F:organic anion transmembrane transporter activity"/>
    <property type="evidence" value="ECO:0007669"/>
    <property type="project" value="UniProtKB-ARBA"/>
</dbReference>
<dbReference type="GeneID" id="8827177"/>
<protein>
    <submittedName>
        <fullName evidence="6">Anion transporter</fullName>
    </submittedName>
</protein>
<name>B5IDH0_ACIB4</name>
<evidence type="ECO:0000256" key="4">
    <source>
        <dbReference type="ARBA" id="ARBA00023136"/>
    </source>
</evidence>
<dbReference type="KEGG" id="abi:Aboo_0235"/>
<feature type="transmembrane region" description="Helical" evidence="5">
    <location>
        <begin position="355"/>
        <end position="375"/>
    </location>
</feature>
<comment type="subcellular location">
    <subcellularLocation>
        <location evidence="1">Membrane</location>
        <topology evidence="1">Multi-pass membrane protein</topology>
    </subcellularLocation>
</comment>
<evidence type="ECO:0000256" key="3">
    <source>
        <dbReference type="ARBA" id="ARBA00022989"/>
    </source>
</evidence>
<evidence type="ECO:0000256" key="5">
    <source>
        <dbReference type="SAM" id="Phobius"/>
    </source>
</evidence>
<feature type="transmembrane region" description="Helical" evidence="5">
    <location>
        <begin position="140"/>
        <end position="156"/>
    </location>
</feature>